<dbReference type="Proteomes" id="UP000467840">
    <property type="component" value="Chromosome 14"/>
</dbReference>
<keyword evidence="5" id="KW-1185">Reference proteome</keyword>
<evidence type="ECO:0000259" key="3">
    <source>
        <dbReference type="Pfam" id="PF07859"/>
    </source>
</evidence>
<evidence type="ECO:0000313" key="5">
    <source>
        <dbReference type="Proteomes" id="UP000467840"/>
    </source>
</evidence>
<feature type="domain" description="Alpha/beta hydrolase fold-3" evidence="3">
    <location>
        <begin position="895"/>
        <end position="1101"/>
    </location>
</feature>
<feature type="compositionally biased region" description="Low complexity" evidence="2">
    <location>
        <begin position="11"/>
        <end position="24"/>
    </location>
</feature>
<dbReference type="InterPro" id="IPR011009">
    <property type="entry name" value="Kinase-like_dom_sf"/>
</dbReference>
<feature type="region of interest" description="Disordered" evidence="2">
    <location>
        <begin position="90"/>
        <end position="180"/>
    </location>
</feature>
<dbReference type="EMBL" id="JAAGAX010000006">
    <property type="protein sequence ID" value="KAF2311815.1"/>
    <property type="molecule type" value="Genomic_DNA"/>
</dbReference>
<dbReference type="PANTHER" id="PTHR33492">
    <property type="entry name" value="OSJNBA0043A12.37 PROTEIN-RELATED"/>
    <property type="match status" value="1"/>
</dbReference>
<feature type="compositionally biased region" description="Low complexity" evidence="2">
    <location>
        <begin position="94"/>
        <end position="114"/>
    </location>
</feature>
<dbReference type="Pfam" id="PF07859">
    <property type="entry name" value="Abhydrolase_3"/>
    <property type="match status" value="1"/>
</dbReference>
<dbReference type="SUPFAM" id="SSF56112">
    <property type="entry name" value="Protein kinase-like (PK-like)"/>
    <property type="match status" value="1"/>
</dbReference>
<dbReference type="Gene3D" id="1.10.510.10">
    <property type="entry name" value="Transferase(Phosphotransferase) domain 1"/>
    <property type="match status" value="1"/>
</dbReference>
<accession>A0A6A6MH29</accession>
<comment type="similarity">
    <text evidence="1">Belongs to the 'GDXG' lipolytic enzyme family.</text>
</comment>
<protein>
    <recommendedName>
        <fullName evidence="3">Alpha/beta hydrolase fold-3 domain-containing protein</fullName>
    </recommendedName>
</protein>
<dbReference type="Gene3D" id="3.40.50.1820">
    <property type="entry name" value="alpha/beta hydrolase"/>
    <property type="match status" value="1"/>
</dbReference>
<feature type="compositionally biased region" description="Polar residues" evidence="2">
    <location>
        <begin position="126"/>
        <end position="140"/>
    </location>
</feature>
<feature type="compositionally biased region" description="Low complexity" evidence="2">
    <location>
        <begin position="141"/>
        <end position="152"/>
    </location>
</feature>
<dbReference type="SUPFAM" id="SSF53474">
    <property type="entry name" value="alpha/beta-Hydrolases"/>
    <property type="match status" value="1"/>
</dbReference>
<dbReference type="InterPro" id="IPR029058">
    <property type="entry name" value="AB_hydrolase_fold"/>
</dbReference>
<dbReference type="GO" id="GO:0016787">
    <property type="term" value="F:hydrolase activity"/>
    <property type="evidence" value="ECO:0007669"/>
    <property type="project" value="InterPro"/>
</dbReference>
<evidence type="ECO:0000256" key="2">
    <source>
        <dbReference type="SAM" id="MobiDB-lite"/>
    </source>
</evidence>
<feature type="region of interest" description="Disordered" evidence="2">
    <location>
        <begin position="1"/>
        <end position="49"/>
    </location>
</feature>
<dbReference type="PANTHER" id="PTHR33492:SF9">
    <property type="entry name" value="GB|AAB80672.1"/>
    <property type="match status" value="1"/>
</dbReference>
<comment type="caution">
    <text evidence="4">The sequence shown here is derived from an EMBL/GenBank/DDBJ whole genome shotgun (WGS) entry which is preliminary data.</text>
</comment>
<reference evidence="4 5" key="1">
    <citation type="journal article" date="2020" name="Mol. Plant">
        <title>The Chromosome-Based Rubber Tree Genome Provides New Insights into Spurge Genome Evolution and Rubber Biosynthesis.</title>
        <authorList>
            <person name="Liu J."/>
            <person name="Shi C."/>
            <person name="Shi C.C."/>
            <person name="Li W."/>
            <person name="Zhang Q.J."/>
            <person name="Zhang Y."/>
            <person name="Li K."/>
            <person name="Lu H.F."/>
            <person name="Shi C."/>
            <person name="Zhu S.T."/>
            <person name="Xiao Z.Y."/>
            <person name="Nan H."/>
            <person name="Yue Y."/>
            <person name="Zhu X.G."/>
            <person name="Wu Y."/>
            <person name="Hong X.N."/>
            <person name="Fan G.Y."/>
            <person name="Tong Y."/>
            <person name="Zhang D."/>
            <person name="Mao C.L."/>
            <person name="Liu Y.L."/>
            <person name="Hao S.J."/>
            <person name="Liu W.Q."/>
            <person name="Lv M.Q."/>
            <person name="Zhang H.B."/>
            <person name="Liu Y."/>
            <person name="Hu-Tang G.R."/>
            <person name="Wang J.P."/>
            <person name="Wang J.H."/>
            <person name="Sun Y.H."/>
            <person name="Ni S.B."/>
            <person name="Chen W.B."/>
            <person name="Zhang X.C."/>
            <person name="Jiao Y.N."/>
            <person name="Eichler E.E."/>
            <person name="Li G.H."/>
            <person name="Liu X."/>
            <person name="Gao L.Z."/>
        </authorList>
    </citation>
    <scope>NUCLEOTIDE SEQUENCE [LARGE SCALE GENOMIC DNA]</scope>
    <source>
        <strain evidence="5">cv. GT1</strain>
        <tissue evidence="4">Leaf</tissue>
    </source>
</reference>
<evidence type="ECO:0000256" key="1">
    <source>
        <dbReference type="ARBA" id="ARBA00010515"/>
    </source>
</evidence>
<feature type="compositionally biased region" description="Basic and acidic residues" evidence="2">
    <location>
        <begin position="1"/>
        <end position="10"/>
    </location>
</feature>
<dbReference type="InterPro" id="IPR013094">
    <property type="entry name" value="AB_hydrolase_3"/>
</dbReference>
<evidence type="ECO:0000313" key="4">
    <source>
        <dbReference type="EMBL" id="KAF2311815.1"/>
    </source>
</evidence>
<feature type="region of interest" description="Disordered" evidence="2">
    <location>
        <begin position="326"/>
        <end position="345"/>
    </location>
</feature>
<dbReference type="AlphaFoldDB" id="A0A6A6MH29"/>
<gene>
    <name evidence="4" type="ORF">GH714_026867</name>
</gene>
<proteinExistence type="inferred from homology"/>
<organism evidence="4 5">
    <name type="scientific">Hevea brasiliensis</name>
    <name type="common">Para rubber tree</name>
    <name type="synonym">Siphonia brasiliensis</name>
    <dbReference type="NCBI Taxonomy" id="3981"/>
    <lineage>
        <taxon>Eukaryota</taxon>
        <taxon>Viridiplantae</taxon>
        <taxon>Streptophyta</taxon>
        <taxon>Embryophyta</taxon>
        <taxon>Tracheophyta</taxon>
        <taxon>Spermatophyta</taxon>
        <taxon>Magnoliopsida</taxon>
        <taxon>eudicotyledons</taxon>
        <taxon>Gunneridae</taxon>
        <taxon>Pentapetalae</taxon>
        <taxon>rosids</taxon>
        <taxon>fabids</taxon>
        <taxon>Malpighiales</taxon>
        <taxon>Euphorbiaceae</taxon>
        <taxon>Crotonoideae</taxon>
        <taxon>Micrandreae</taxon>
        <taxon>Hevea</taxon>
    </lineage>
</organism>
<feature type="compositionally biased region" description="Basic and acidic residues" evidence="2">
    <location>
        <begin position="27"/>
        <end position="36"/>
    </location>
</feature>
<sequence length="1126" mass="126253">MGDNKGETAKKQTQQSQQQQLSPSPKDPLEESPETRPHHHQQPPSVVVTGAPFISTPLYVPIGATSSPFDQQFDTVTVTPKRPRYATAQWKILPSPSQQQQTQTPIVTSESSPSGPSPSTNPTPIVASTTTTNPQTQQLHATAASCSDTASSPPHSPITSLLAASGHETSKTEGQQLHHQLRKGKYVSPVWKPNEMLWLARAWRVQYQGGYDASGTSSRTEHLETGQITGEVTVQSTRGKTRADKDAEVAEFLQRHGVNRDAKTAGTKWDNMLGEFRKVYEWERGSEGDQMRKSYFRISPYERKQRKLPTSFDEEVFEELSQFMGSRMRTSSRGPPAIASDDDGSRTALTGARALPPPLLSKKMTILSQNATLFFWAARTKQVMTSGAEAYFHGSRGSMLGFETSMDVVAGTSSSSKERRRIGKIRMTWEESVSLWAEEGENRGRVRVQGSSFLNADELTFFDDSMVACTMEAFEDGPLKGFVERAHPSIEPSIRSIPPGEFQDPTEYYVGCLRVPPTALPNLFELSWYLQEPPPEELRFPLRRDVYRDLPPGKERFFATTSELLDCRVVIVRKDSSSSVDTLQDQWPNVTGFVRNFCLWRGEETDQLREGLIDPSSSIVEKLLWTYMDIPYILGYYAVGYLVTFCALYRSQDRIIRTDLCTLDLSSPVERLKALVPCYRIAGLLPLLAERCFNNVNNGGTLKQLTFSDFERVDAGDGGIIEMTPNTVTRFFPNRRKWAAVKEIYDFLDQRIPHAEFIYLSREKDLALVFKPRGVKFKPTNCEQLVEALKYVTKALVALHDLSFMHRDLSWDKVMRRGDGENEWFVCGFDEAVVAPQLNPHETVEARGRYAPEMGRGLHGVKVDVWGVGHLVKTCGLCPSGVPKMLKELQNSAASTIFHDFCSNMAIDIPAIVVSSNYRLAPENRLPAAYDDAEEVFQWIKNSQLDWLREHADYNRCFIMGSSAGANIAYHAGFRVGGEVGSLEPLKIKGLILHHPFIGGTQRTESELRLVNDLHLPLSVSDLMWDLSLPIGVDRDHEYCNPTANGGSKLWENMRLLGWRVLVTGCDGDPTIDRQMELVEMLRAKNVGIASHFSEGGYHVVELKEPSKFKTLVLVLKEFMFSSADD</sequence>
<name>A0A6A6MH29_HEVBR</name>